<evidence type="ECO:0000313" key="2">
    <source>
        <dbReference type="Proteomes" id="UP000634136"/>
    </source>
</evidence>
<reference evidence="1" key="1">
    <citation type="submission" date="2020-09" db="EMBL/GenBank/DDBJ databases">
        <title>Genome-Enabled Discovery of Anthraquinone Biosynthesis in Senna tora.</title>
        <authorList>
            <person name="Kang S.-H."/>
            <person name="Pandey R.P."/>
            <person name="Lee C.-M."/>
            <person name="Sim J.-S."/>
            <person name="Jeong J.-T."/>
            <person name="Choi B.-S."/>
            <person name="Jung M."/>
            <person name="Ginzburg D."/>
            <person name="Zhao K."/>
            <person name="Won S.Y."/>
            <person name="Oh T.-J."/>
            <person name="Yu Y."/>
            <person name="Kim N.-H."/>
            <person name="Lee O.R."/>
            <person name="Lee T.-H."/>
            <person name="Bashyal P."/>
            <person name="Kim T.-S."/>
            <person name="Lee W.-H."/>
            <person name="Kawkins C."/>
            <person name="Kim C.-K."/>
            <person name="Kim J.S."/>
            <person name="Ahn B.O."/>
            <person name="Rhee S.Y."/>
            <person name="Sohng J.K."/>
        </authorList>
    </citation>
    <scope>NUCLEOTIDE SEQUENCE</scope>
    <source>
        <tissue evidence="1">Leaf</tissue>
    </source>
</reference>
<dbReference type="EMBL" id="JAAIUW010000006">
    <property type="protein sequence ID" value="KAF7826294.1"/>
    <property type="molecule type" value="Genomic_DNA"/>
</dbReference>
<evidence type="ECO:0000313" key="1">
    <source>
        <dbReference type="EMBL" id="KAF7826294.1"/>
    </source>
</evidence>
<dbReference type="Proteomes" id="UP000634136">
    <property type="component" value="Unassembled WGS sequence"/>
</dbReference>
<keyword evidence="2" id="KW-1185">Reference proteome</keyword>
<comment type="caution">
    <text evidence="1">The sequence shown here is derived from an EMBL/GenBank/DDBJ whole genome shotgun (WGS) entry which is preliminary data.</text>
</comment>
<name>A0A834WQV6_9FABA</name>
<organism evidence="1 2">
    <name type="scientific">Senna tora</name>
    <dbReference type="NCBI Taxonomy" id="362788"/>
    <lineage>
        <taxon>Eukaryota</taxon>
        <taxon>Viridiplantae</taxon>
        <taxon>Streptophyta</taxon>
        <taxon>Embryophyta</taxon>
        <taxon>Tracheophyta</taxon>
        <taxon>Spermatophyta</taxon>
        <taxon>Magnoliopsida</taxon>
        <taxon>eudicotyledons</taxon>
        <taxon>Gunneridae</taxon>
        <taxon>Pentapetalae</taxon>
        <taxon>rosids</taxon>
        <taxon>fabids</taxon>
        <taxon>Fabales</taxon>
        <taxon>Fabaceae</taxon>
        <taxon>Caesalpinioideae</taxon>
        <taxon>Cassia clade</taxon>
        <taxon>Senna</taxon>
    </lineage>
</organism>
<dbReference type="AlphaFoldDB" id="A0A834WQV6"/>
<protein>
    <submittedName>
        <fullName evidence="1">Glyceraldehyde-3-phosphate dehydrogenase A, chloroplastic</fullName>
    </submittedName>
</protein>
<sequence length="150" mass="16727">MCINQDRVPILKLQHHTPLLCKLQGNKFKKGQKRTRLNKEGKFKTVNDCRGLTVDRKSHPCRSRHDIQSWGSSSPHITVARVQQPMVSRVGVVVMASLIIPIGARQSVVLEALLMMGLSSEKLHGGEMMADIFHGGGELFEGCIEPLKFE</sequence>
<gene>
    <name evidence="1" type="ORF">G2W53_017458</name>
</gene>
<accession>A0A834WQV6</accession>
<proteinExistence type="predicted"/>